<dbReference type="InterPro" id="IPR050366">
    <property type="entry name" value="BP-dependent_transpt_permease"/>
</dbReference>
<keyword evidence="6 7" id="KW-0472">Membrane</keyword>
<dbReference type="Gene3D" id="1.10.3720.10">
    <property type="entry name" value="MetI-like"/>
    <property type="match status" value="1"/>
</dbReference>
<dbReference type="SUPFAM" id="SSF161098">
    <property type="entry name" value="MetI-like"/>
    <property type="match status" value="1"/>
</dbReference>
<evidence type="ECO:0000256" key="2">
    <source>
        <dbReference type="ARBA" id="ARBA00022448"/>
    </source>
</evidence>
<feature type="transmembrane region" description="Helical" evidence="7">
    <location>
        <begin position="139"/>
        <end position="157"/>
    </location>
</feature>
<evidence type="ECO:0000256" key="1">
    <source>
        <dbReference type="ARBA" id="ARBA00004651"/>
    </source>
</evidence>
<name>A0ABT9YNB0_9BACI</name>
<keyword evidence="3" id="KW-1003">Cell membrane</keyword>
<dbReference type="Pfam" id="PF00528">
    <property type="entry name" value="BPD_transp_1"/>
    <property type="match status" value="1"/>
</dbReference>
<keyword evidence="4 7" id="KW-0812">Transmembrane</keyword>
<feature type="transmembrane region" description="Helical" evidence="7">
    <location>
        <begin position="163"/>
        <end position="179"/>
    </location>
</feature>
<feature type="transmembrane region" description="Helical" evidence="7">
    <location>
        <begin position="37"/>
        <end position="57"/>
    </location>
</feature>
<feature type="transmembrane region" description="Helical" evidence="7">
    <location>
        <begin position="264"/>
        <end position="286"/>
    </location>
</feature>
<dbReference type="InterPro" id="IPR000515">
    <property type="entry name" value="MetI-like"/>
</dbReference>
<evidence type="ECO:0000256" key="6">
    <source>
        <dbReference type="ARBA" id="ARBA00023136"/>
    </source>
</evidence>
<feature type="transmembrane region" description="Helical" evidence="7">
    <location>
        <begin position="218"/>
        <end position="244"/>
    </location>
</feature>
<organism evidence="9 10">
    <name type="scientific">Alkalicoccobacillus murimartini</name>
    <dbReference type="NCBI Taxonomy" id="171685"/>
    <lineage>
        <taxon>Bacteria</taxon>
        <taxon>Bacillati</taxon>
        <taxon>Bacillota</taxon>
        <taxon>Bacilli</taxon>
        <taxon>Bacillales</taxon>
        <taxon>Bacillaceae</taxon>
        <taxon>Alkalicoccobacillus</taxon>
    </lineage>
</organism>
<evidence type="ECO:0000256" key="3">
    <source>
        <dbReference type="ARBA" id="ARBA00022475"/>
    </source>
</evidence>
<reference evidence="9 10" key="1">
    <citation type="submission" date="2023-07" db="EMBL/GenBank/DDBJ databases">
        <title>Genomic Encyclopedia of Type Strains, Phase IV (KMG-IV): sequencing the most valuable type-strain genomes for metagenomic binning, comparative biology and taxonomic classification.</title>
        <authorList>
            <person name="Goeker M."/>
        </authorList>
    </citation>
    <scope>NUCLEOTIDE SEQUENCE [LARGE SCALE GENOMIC DNA]</scope>
    <source>
        <strain evidence="9 10">DSM 19154</strain>
    </source>
</reference>
<accession>A0ABT9YNB0</accession>
<evidence type="ECO:0000313" key="9">
    <source>
        <dbReference type="EMBL" id="MDQ0209333.1"/>
    </source>
</evidence>
<dbReference type="InterPro" id="IPR025966">
    <property type="entry name" value="OppC_N"/>
</dbReference>
<sequence length="299" mass="32294">MQEHQQPSNQYTPAPVENPRIKSMKSFFKRLARNKPAMVGAFLIIFLMIVALIGPYFTTLEPSAQDYSVKLEGPSADHWLGTDHHGRDIFTRIIHGMSLTFYVGFSSVALGAIVGTIFGVISGYYGGRIDNIIMRITDILLAFPGILLALAIVSVLGPSMNNVIIAVALFSVPVFARIARGSALTVRKLEYVDAVKALGASDFRIIFKHILPNITSPLIVQATLSIATAILTAAGLSFLGLGAQPPIPEWGAMLADGRNYMYDAGHVALFPGLAIVLVVLAFNIFGDGLRDALDPKLRD</sequence>
<dbReference type="InterPro" id="IPR035906">
    <property type="entry name" value="MetI-like_sf"/>
</dbReference>
<gene>
    <name evidence="9" type="ORF">J2S05_004175</name>
</gene>
<keyword evidence="5 7" id="KW-1133">Transmembrane helix</keyword>
<comment type="subcellular location">
    <subcellularLocation>
        <location evidence="1 7">Cell membrane</location>
        <topology evidence="1 7">Multi-pass membrane protein</topology>
    </subcellularLocation>
</comment>
<proteinExistence type="inferred from homology"/>
<evidence type="ECO:0000313" key="10">
    <source>
        <dbReference type="Proteomes" id="UP001225034"/>
    </source>
</evidence>
<feature type="transmembrane region" description="Helical" evidence="7">
    <location>
        <begin position="101"/>
        <end position="127"/>
    </location>
</feature>
<feature type="domain" description="ABC transmembrane type-1" evidence="8">
    <location>
        <begin position="97"/>
        <end position="286"/>
    </location>
</feature>
<evidence type="ECO:0000256" key="5">
    <source>
        <dbReference type="ARBA" id="ARBA00022989"/>
    </source>
</evidence>
<dbReference type="EMBL" id="JAUSUA010000011">
    <property type="protein sequence ID" value="MDQ0209333.1"/>
    <property type="molecule type" value="Genomic_DNA"/>
</dbReference>
<protein>
    <submittedName>
        <fullName evidence="9">Peptide/nickel transport system permease protein</fullName>
    </submittedName>
</protein>
<dbReference type="RefSeq" id="WP_306986135.1">
    <property type="nucleotide sequence ID" value="NZ_JAUSUA010000011.1"/>
</dbReference>
<dbReference type="Pfam" id="PF12911">
    <property type="entry name" value="OppC_N"/>
    <property type="match status" value="1"/>
</dbReference>
<evidence type="ECO:0000256" key="7">
    <source>
        <dbReference type="RuleBase" id="RU363032"/>
    </source>
</evidence>
<dbReference type="Proteomes" id="UP001225034">
    <property type="component" value="Unassembled WGS sequence"/>
</dbReference>
<comment type="similarity">
    <text evidence="7">Belongs to the binding-protein-dependent transport system permease family.</text>
</comment>
<dbReference type="CDD" id="cd06261">
    <property type="entry name" value="TM_PBP2"/>
    <property type="match status" value="1"/>
</dbReference>
<evidence type="ECO:0000256" key="4">
    <source>
        <dbReference type="ARBA" id="ARBA00022692"/>
    </source>
</evidence>
<keyword evidence="2 7" id="KW-0813">Transport</keyword>
<evidence type="ECO:0000259" key="8">
    <source>
        <dbReference type="PROSITE" id="PS50928"/>
    </source>
</evidence>
<dbReference type="PANTHER" id="PTHR43386">
    <property type="entry name" value="OLIGOPEPTIDE TRANSPORT SYSTEM PERMEASE PROTEIN APPC"/>
    <property type="match status" value="1"/>
</dbReference>
<keyword evidence="10" id="KW-1185">Reference proteome</keyword>
<dbReference type="PROSITE" id="PS50928">
    <property type="entry name" value="ABC_TM1"/>
    <property type="match status" value="1"/>
</dbReference>
<comment type="caution">
    <text evidence="9">The sequence shown here is derived from an EMBL/GenBank/DDBJ whole genome shotgun (WGS) entry which is preliminary data.</text>
</comment>
<dbReference type="PANTHER" id="PTHR43386:SF25">
    <property type="entry name" value="PEPTIDE ABC TRANSPORTER PERMEASE PROTEIN"/>
    <property type="match status" value="1"/>
</dbReference>